<dbReference type="PANTHER" id="PTHR13832:SF827">
    <property type="entry name" value="PROTEIN PHOSPHATASE 1L"/>
    <property type="match status" value="1"/>
</dbReference>
<dbReference type="CDD" id="cd00143">
    <property type="entry name" value="PP2Cc"/>
    <property type="match status" value="1"/>
</dbReference>
<evidence type="ECO:0000313" key="3">
    <source>
        <dbReference type="Proteomes" id="UP000657372"/>
    </source>
</evidence>
<evidence type="ECO:0000313" key="2">
    <source>
        <dbReference type="EMBL" id="MBF8176274.1"/>
    </source>
</evidence>
<keyword evidence="3" id="KW-1185">Reference proteome</keyword>
<reference evidence="2 3" key="1">
    <citation type="submission" date="2020-11" db="EMBL/GenBank/DDBJ databases">
        <title>WGS of Herminiimonas contaminans strain Marseille-Q4544 isolated from planarians Schmidtea mediterranea.</title>
        <authorList>
            <person name="Kangale L."/>
        </authorList>
    </citation>
    <scope>NUCLEOTIDE SEQUENCE [LARGE SCALE GENOMIC DNA]</scope>
    <source>
        <strain evidence="2 3">Marseille-Q4544</strain>
    </source>
</reference>
<feature type="domain" description="PPM-type phosphatase" evidence="1">
    <location>
        <begin position="8"/>
        <end position="253"/>
    </location>
</feature>
<name>A0ABS0EN51_9BURK</name>
<evidence type="ECO:0000259" key="1">
    <source>
        <dbReference type="PROSITE" id="PS51746"/>
    </source>
</evidence>
<dbReference type="PANTHER" id="PTHR13832">
    <property type="entry name" value="PROTEIN PHOSPHATASE 2C"/>
    <property type="match status" value="1"/>
</dbReference>
<dbReference type="RefSeq" id="WP_195874458.1">
    <property type="nucleotide sequence ID" value="NZ_JADOEL010000001.1"/>
</dbReference>
<sequence length="273" mass="29586">MTYSVELQFAAKTDTGLVRAHNEDAVEISEVHKAVVLADGMGGYNAGEIASGIATTVFRAALEQQLQQVQEKGRATSSKSLQRLVVDSVSAANEQILEVARIQPQYSGMGTTLVAALFHHDRVVVAHVGDSRAYRFRRGQLTQITRDHSQLQEQIDAGLVSPEWARFAPNKNLITRALGVAAQVDVEVHDYQTEGGDIYLLCSDGLSDMLGSEQMSAMLADNDTDLELLCSSLVQAANDNGGRDNISVILVQVVSSMPAPKAWWERLAASFKS</sequence>
<dbReference type="Proteomes" id="UP000657372">
    <property type="component" value="Unassembled WGS sequence"/>
</dbReference>
<dbReference type="SMART" id="SM00331">
    <property type="entry name" value="PP2C_SIG"/>
    <property type="match status" value="1"/>
</dbReference>
<dbReference type="SMART" id="SM00332">
    <property type="entry name" value="PP2Cc"/>
    <property type="match status" value="1"/>
</dbReference>
<protein>
    <submittedName>
        <fullName evidence="2">Stp1/IreP family PP2C-type Ser/Thr phosphatase</fullName>
    </submittedName>
</protein>
<proteinExistence type="predicted"/>
<dbReference type="PROSITE" id="PS51746">
    <property type="entry name" value="PPM_2"/>
    <property type="match status" value="1"/>
</dbReference>
<dbReference type="EMBL" id="JADOEL010000001">
    <property type="protein sequence ID" value="MBF8176274.1"/>
    <property type="molecule type" value="Genomic_DNA"/>
</dbReference>
<organism evidence="2 3">
    <name type="scientific">Herminiimonas contaminans</name>
    <dbReference type="NCBI Taxonomy" id="1111140"/>
    <lineage>
        <taxon>Bacteria</taxon>
        <taxon>Pseudomonadati</taxon>
        <taxon>Pseudomonadota</taxon>
        <taxon>Betaproteobacteria</taxon>
        <taxon>Burkholderiales</taxon>
        <taxon>Oxalobacteraceae</taxon>
        <taxon>Herminiimonas</taxon>
    </lineage>
</organism>
<dbReference type="Pfam" id="PF13672">
    <property type="entry name" value="PP2C_2"/>
    <property type="match status" value="1"/>
</dbReference>
<accession>A0ABS0EN51</accession>
<dbReference type="NCBIfam" id="NF033484">
    <property type="entry name" value="Stp1_PP2C_phos"/>
    <property type="match status" value="1"/>
</dbReference>
<comment type="caution">
    <text evidence="2">The sequence shown here is derived from an EMBL/GenBank/DDBJ whole genome shotgun (WGS) entry which is preliminary data.</text>
</comment>
<dbReference type="InterPro" id="IPR015655">
    <property type="entry name" value="PP2C"/>
</dbReference>
<dbReference type="InterPro" id="IPR036457">
    <property type="entry name" value="PPM-type-like_dom_sf"/>
</dbReference>
<dbReference type="Gene3D" id="3.60.40.10">
    <property type="entry name" value="PPM-type phosphatase domain"/>
    <property type="match status" value="1"/>
</dbReference>
<dbReference type="SUPFAM" id="SSF81606">
    <property type="entry name" value="PP2C-like"/>
    <property type="match status" value="1"/>
</dbReference>
<gene>
    <name evidence="2" type="ORF">IXC47_01115</name>
</gene>
<dbReference type="InterPro" id="IPR001932">
    <property type="entry name" value="PPM-type_phosphatase-like_dom"/>
</dbReference>